<feature type="region of interest" description="Disordered" evidence="1">
    <location>
        <begin position="471"/>
        <end position="495"/>
    </location>
</feature>
<dbReference type="AlphaFoldDB" id="A0A6V7NRM1"/>
<protein>
    <recommendedName>
        <fullName evidence="5">DUF3741 domain-containing protein</fullName>
    </recommendedName>
</protein>
<feature type="region of interest" description="Disordered" evidence="1">
    <location>
        <begin position="43"/>
        <end position="65"/>
    </location>
</feature>
<dbReference type="InterPro" id="IPR032795">
    <property type="entry name" value="DUF3741-assoc"/>
</dbReference>
<evidence type="ECO:0000259" key="3">
    <source>
        <dbReference type="Pfam" id="PF14383"/>
    </source>
</evidence>
<feature type="domain" description="DUF3741" evidence="3">
    <location>
        <begin position="61"/>
        <end position="77"/>
    </location>
</feature>
<gene>
    <name evidence="4" type="ORF">CB5_LOCUS4463</name>
</gene>
<accession>A0A6V7NRM1</accession>
<feature type="compositionally biased region" description="Basic and acidic residues" evidence="1">
    <location>
        <begin position="471"/>
        <end position="492"/>
    </location>
</feature>
<feature type="domain" description="DUF4378" evidence="2">
    <location>
        <begin position="622"/>
        <end position="784"/>
    </location>
</feature>
<organism evidence="4">
    <name type="scientific">Ananas comosus var. bracteatus</name>
    <name type="common">red pineapple</name>
    <dbReference type="NCBI Taxonomy" id="296719"/>
    <lineage>
        <taxon>Eukaryota</taxon>
        <taxon>Viridiplantae</taxon>
        <taxon>Streptophyta</taxon>
        <taxon>Embryophyta</taxon>
        <taxon>Tracheophyta</taxon>
        <taxon>Spermatophyta</taxon>
        <taxon>Magnoliopsida</taxon>
        <taxon>Liliopsida</taxon>
        <taxon>Poales</taxon>
        <taxon>Bromeliaceae</taxon>
        <taxon>Bromelioideae</taxon>
        <taxon>Ananas</taxon>
    </lineage>
</organism>
<evidence type="ECO:0000313" key="4">
    <source>
        <dbReference type="EMBL" id="CAD1821252.1"/>
    </source>
</evidence>
<proteinExistence type="predicted"/>
<dbReference type="InterPro" id="IPR025486">
    <property type="entry name" value="DUF4378"/>
</dbReference>
<dbReference type="PANTHER" id="PTHR40836:SF4">
    <property type="entry name" value="RB1-INDUCIBLE COILED-COIL PROTEIN"/>
    <property type="match status" value="1"/>
</dbReference>
<feature type="compositionally biased region" description="Basic and acidic residues" evidence="1">
    <location>
        <begin position="226"/>
        <end position="244"/>
    </location>
</feature>
<feature type="region of interest" description="Disordered" evidence="1">
    <location>
        <begin position="206"/>
        <end position="251"/>
    </location>
</feature>
<evidence type="ECO:0000259" key="2">
    <source>
        <dbReference type="Pfam" id="PF14309"/>
    </source>
</evidence>
<feature type="region of interest" description="Disordered" evidence="1">
    <location>
        <begin position="127"/>
        <end position="150"/>
    </location>
</feature>
<evidence type="ECO:0008006" key="5">
    <source>
        <dbReference type="Google" id="ProtNLM"/>
    </source>
</evidence>
<dbReference type="Pfam" id="PF14383">
    <property type="entry name" value="VARLMGL"/>
    <property type="match status" value="1"/>
</dbReference>
<name>A0A6V7NRM1_ANACO</name>
<evidence type="ECO:0000256" key="1">
    <source>
        <dbReference type="SAM" id="MobiDB-lite"/>
    </source>
</evidence>
<dbReference type="PANTHER" id="PTHR40836">
    <property type="entry name" value="RB1-INDUCIBLE COILED-COIL PROTEIN"/>
    <property type="match status" value="1"/>
</dbReference>
<dbReference type="EMBL" id="LR862141">
    <property type="protein sequence ID" value="CAD1821252.1"/>
    <property type="molecule type" value="Genomic_DNA"/>
</dbReference>
<reference evidence="4" key="1">
    <citation type="submission" date="2020-07" db="EMBL/GenBank/DDBJ databases">
        <authorList>
            <person name="Lin J."/>
        </authorList>
    </citation>
    <scope>NUCLEOTIDE SEQUENCE</scope>
</reference>
<dbReference type="Pfam" id="PF14309">
    <property type="entry name" value="DUF4378"/>
    <property type="match status" value="1"/>
</dbReference>
<sequence>MANILQYCDALKLLGIAWVFQMKHRRCRISLMIAFRYPSKETAAKKPIDDDTSNRSNGRTNPPNVVARLMGMDTLPSRRNAMIDRKVPKAQMLGPNIAISNKIDRNSPTSALSKQMKCTLLSYNAKRDLTRPPNNRRPTSMPRKDHPQEEQLQKFKKDFEAWQASEVLENPKPLVVDYNFHKGKYVQILAQENLNKVKMGRYVDPKRNLAPKEHSEANENFSGAQRKNDKRCQNDLQDGNHKQFEEDEEDKVDSSPTRIVILKPSFERKVDVESRLGSSEILEEVCSMRDFLEEVKERLKLEIQGNPTIRTTKRGSRPETLHTPRQIAHDIANQVGESVVRDIGKKLTRSESMRSSYKSDFLINGPDSPVFDRGGEKNILSEKLKNVFANEVSEASRMIKSRDRLKSMPDLSNIRWKEKRTASESASKHKKDNILLFDSEAVSPRNLVRSFSAPSSRRAFEKPFFEDSQIEKRREASETTPKETKKNRKDSFGIRSRVSNLKQNFNLKGKIFGKKTHSSKKPMAGEFGPMNIIRTIPSAIINAAITQASTMIISMYYLYENNTEVHVTENQPSPPRFSKDLNCNLPELSQLDRVENNKQEVITAEQEDSNNSVIEIESHEQAYVKSILVAAGLYENRSVDQANASRKIPISNQVFDEVEKSYSRYSKADNEDSFLHHGNITVGHKLLFDLVNEAFSSASNIPKDSSTFRRWVIGRATVPHGKRLFDDILDQIQIYGDPQTDEMRAINRMLARDVRVATGAATLYENIDVSGKKIECAILGELIDGVVKDMLR</sequence>
<feature type="compositionally biased region" description="Polar residues" evidence="1">
    <location>
        <begin position="54"/>
        <end position="63"/>
    </location>
</feature>
<feature type="compositionally biased region" description="Basic and acidic residues" evidence="1">
    <location>
        <begin position="43"/>
        <end position="53"/>
    </location>
</feature>
<feature type="compositionally biased region" description="Basic and acidic residues" evidence="1">
    <location>
        <begin position="206"/>
        <end position="217"/>
    </location>
</feature>